<sequence>MNPESGVVGIIGGLGNEAMTDLASKINSFPNSKNHSFIFYGNSRLAYTPRELKQIWNPTDEPELRRHDTAVHTVRIMQYLGCHAIGLACNSAHKLFRKIMSDIPVVFIDMLYETAHSMKNNTGTILVLGVTDLVESGLYQNALQACDIATTKPSRENQDKIMAAIYDSQFGIKTARITSRAESLICEVIRDEYGKHGCRKVVLGCTELPLALNNESCKRFKHCGMLPVEIEVIDASSELARALVHYSGKRQLTPVHPENYKTHHTDWFAPAAFIIEDLAELVAIQKSIFLFTTRFLKKKNRSITGSYLHLPTLYSVGDIADIKARLSVLKISIYKHDSTLEQQLQSVFERHFASMD</sequence>
<accession>A0A8D5FNB1</accession>
<reference evidence="1" key="1">
    <citation type="submission" date="2020-09" db="EMBL/GenBank/DDBJ databases">
        <title>Desulfogranum mesoprofundum gen. nov., sp. nov., a novel mesophilic, sulfate-reducing chemolithoautotroph isolated from a deep-sea hydrothermal vent chimney in the Suiyo Seamount.</title>
        <authorList>
            <person name="Hashimoto Y."/>
            <person name="Nakagawa S."/>
        </authorList>
    </citation>
    <scope>NUCLEOTIDE SEQUENCE</scope>
    <source>
        <strain evidence="1">KT2</strain>
    </source>
</reference>
<evidence type="ECO:0000313" key="2">
    <source>
        <dbReference type="Proteomes" id="UP000826725"/>
    </source>
</evidence>
<proteinExistence type="predicted"/>
<dbReference type="KEGG" id="dbk:DGMP_20720"/>
<gene>
    <name evidence="1" type="ORF">DGMP_20720</name>
</gene>
<dbReference type="GO" id="GO:0047661">
    <property type="term" value="F:amino-acid racemase activity"/>
    <property type="evidence" value="ECO:0007669"/>
    <property type="project" value="InterPro"/>
</dbReference>
<dbReference type="PANTHER" id="PTHR21198">
    <property type="entry name" value="GLUTAMATE RACEMASE"/>
    <property type="match status" value="1"/>
</dbReference>
<protein>
    <recommendedName>
        <fullName evidence="3">Aspartate racemase</fullName>
    </recommendedName>
</protein>
<dbReference type="EMBL" id="AP024086">
    <property type="protein sequence ID" value="BCL61379.1"/>
    <property type="molecule type" value="Genomic_DNA"/>
</dbReference>
<evidence type="ECO:0008006" key="3">
    <source>
        <dbReference type="Google" id="ProtNLM"/>
    </source>
</evidence>
<dbReference type="InterPro" id="IPR015942">
    <property type="entry name" value="Asp/Glu/hydantoin_racemase"/>
</dbReference>
<keyword evidence="2" id="KW-1185">Reference proteome</keyword>
<dbReference type="PANTHER" id="PTHR21198:SF7">
    <property type="entry name" value="ASPARTATE-GLUTAMATE RACEMASE FAMILY"/>
    <property type="match status" value="1"/>
</dbReference>
<name>A0A8D5FNB1_9BACT</name>
<dbReference type="Proteomes" id="UP000826725">
    <property type="component" value="Chromosome"/>
</dbReference>
<organism evidence="1 2">
    <name type="scientific">Desulfomarina profundi</name>
    <dbReference type="NCBI Taxonomy" id="2772557"/>
    <lineage>
        <taxon>Bacteria</taxon>
        <taxon>Pseudomonadati</taxon>
        <taxon>Thermodesulfobacteriota</taxon>
        <taxon>Desulfobulbia</taxon>
        <taxon>Desulfobulbales</taxon>
        <taxon>Desulfobulbaceae</taxon>
        <taxon>Desulfomarina</taxon>
    </lineage>
</organism>
<dbReference type="RefSeq" id="WP_228853836.1">
    <property type="nucleotide sequence ID" value="NZ_AP024086.1"/>
</dbReference>
<dbReference type="Pfam" id="PF01177">
    <property type="entry name" value="Asp_Glu_race"/>
    <property type="match status" value="1"/>
</dbReference>
<evidence type="ECO:0000313" key="1">
    <source>
        <dbReference type="EMBL" id="BCL61379.1"/>
    </source>
</evidence>
<dbReference type="AlphaFoldDB" id="A0A8D5FNB1"/>